<feature type="non-terminal residue" evidence="1">
    <location>
        <position position="203"/>
    </location>
</feature>
<evidence type="ECO:0000313" key="2">
    <source>
        <dbReference type="Proteomes" id="UP000287033"/>
    </source>
</evidence>
<reference evidence="1 2" key="1">
    <citation type="journal article" date="2018" name="Nat. Ecol. Evol.">
        <title>Shark genomes provide insights into elasmobranch evolution and the origin of vertebrates.</title>
        <authorList>
            <person name="Hara Y"/>
            <person name="Yamaguchi K"/>
            <person name="Onimaru K"/>
            <person name="Kadota M"/>
            <person name="Koyanagi M"/>
            <person name="Keeley SD"/>
            <person name="Tatsumi K"/>
            <person name="Tanaka K"/>
            <person name="Motone F"/>
            <person name="Kageyama Y"/>
            <person name="Nozu R"/>
            <person name="Adachi N"/>
            <person name="Nishimura O"/>
            <person name="Nakagawa R"/>
            <person name="Tanegashima C"/>
            <person name="Kiyatake I"/>
            <person name="Matsumoto R"/>
            <person name="Murakumo K"/>
            <person name="Nishida K"/>
            <person name="Terakita A"/>
            <person name="Kuratani S"/>
            <person name="Sato K"/>
            <person name="Hyodo S Kuraku.S."/>
        </authorList>
    </citation>
    <scope>NUCLEOTIDE SEQUENCE [LARGE SCALE GENOMIC DNA]</scope>
</reference>
<feature type="non-terminal residue" evidence="1">
    <location>
        <position position="1"/>
    </location>
</feature>
<keyword evidence="2" id="KW-1185">Reference proteome</keyword>
<accession>A0A401TZA9</accession>
<gene>
    <name evidence="1" type="ORF">chiPu_0031999</name>
</gene>
<dbReference type="OrthoDB" id="10257471at2759"/>
<organism evidence="1 2">
    <name type="scientific">Chiloscyllium punctatum</name>
    <name type="common">Brownbanded bambooshark</name>
    <name type="synonym">Hemiscyllium punctatum</name>
    <dbReference type="NCBI Taxonomy" id="137246"/>
    <lineage>
        <taxon>Eukaryota</taxon>
        <taxon>Metazoa</taxon>
        <taxon>Chordata</taxon>
        <taxon>Craniata</taxon>
        <taxon>Vertebrata</taxon>
        <taxon>Chondrichthyes</taxon>
        <taxon>Elasmobranchii</taxon>
        <taxon>Galeomorphii</taxon>
        <taxon>Galeoidea</taxon>
        <taxon>Orectolobiformes</taxon>
        <taxon>Hemiscylliidae</taxon>
        <taxon>Chiloscyllium</taxon>
    </lineage>
</organism>
<dbReference type="AlphaFoldDB" id="A0A401TZA9"/>
<evidence type="ECO:0000313" key="1">
    <source>
        <dbReference type="EMBL" id="GCC47991.1"/>
    </source>
</evidence>
<proteinExistence type="predicted"/>
<dbReference type="SUPFAM" id="SSF52047">
    <property type="entry name" value="RNI-like"/>
    <property type="match status" value="1"/>
</dbReference>
<sequence>TAAPCRCRLGSCRSLQHLDLSGCERVTDAVLHHLSRALGELPEDTEGEGAQAWRSECTWAPHGCHPCPPGAEDEEEEELGTQGGDAGQVWLLPEEELLDIEDAGGLRVRGQGPGTPRREALPPPPGSIAARCIRDSECPLARAPCGHTLCAGGTRMRTHGTVLPPPPQCNKMVRTQGPGAGRWRGRVEPDARSLRFLSLSGCF</sequence>
<dbReference type="Gene3D" id="3.80.10.10">
    <property type="entry name" value="Ribonuclease Inhibitor"/>
    <property type="match status" value="1"/>
</dbReference>
<dbReference type="STRING" id="137246.A0A401TZA9"/>
<comment type="caution">
    <text evidence="1">The sequence shown here is derived from an EMBL/GenBank/DDBJ whole genome shotgun (WGS) entry which is preliminary data.</text>
</comment>
<dbReference type="InterPro" id="IPR032675">
    <property type="entry name" value="LRR_dom_sf"/>
</dbReference>
<dbReference type="EMBL" id="BEZZ01224960">
    <property type="protein sequence ID" value="GCC47991.1"/>
    <property type="molecule type" value="Genomic_DNA"/>
</dbReference>
<name>A0A401TZA9_CHIPU</name>
<protein>
    <submittedName>
        <fullName evidence="1">Uncharacterized protein</fullName>
    </submittedName>
</protein>
<dbReference type="Proteomes" id="UP000287033">
    <property type="component" value="Unassembled WGS sequence"/>
</dbReference>